<dbReference type="InterPro" id="IPR009069">
    <property type="entry name" value="Cys_alpha_HP_mot_SF"/>
</dbReference>
<evidence type="ECO:0000256" key="3">
    <source>
        <dbReference type="ARBA" id="ARBA00023128"/>
    </source>
</evidence>
<keyword evidence="3" id="KW-0496">Mitochondrion</keyword>
<dbReference type="PROSITE" id="PS51808">
    <property type="entry name" value="CHCH"/>
    <property type="match status" value="1"/>
</dbReference>
<name>A0A4P9XIC0_9FUNG</name>
<dbReference type="Pfam" id="PF06747">
    <property type="entry name" value="CHCH"/>
    <property type="match status" value="1"/>
</dbReference>
<comment type="function">
    <text evidence="1">Required for the assembly of cytochrome c oxidase.</text>
</comment>
<dbReference type="SUPFAM" id="SSF47072">
    <property type="entry name" value="Cysteine alpha-hairpin motif"/>
    <property type="match status" value="1"/>
</dbReference>
<gene>
    <name evidence="8" type="ORF">THASP1DRAFT_4423</name>
</gene>
<evidence type="ECO:0000256" key="2">
    <source>
        <dbReference type="ARBA" id="ARBA00004569"/>
    </source>
</evidence>
<comment type="similarity">
    <text evidence="5">Belongs to the COX23 family.</text>
</comment>
<dbReference type="AlphaFoldDB" id="A0A4P9XIC0"/>
<evidence type="ECO:0000256" key="4">
    <source>
        <dbReference type="ARBA" id="ARBA00023157"/>
    </source>
</evidence>
<dbReference type="GO" id="GO:0033108">
    <property type="term" value="P:mitochondrial respiratory chain complex assembly"/>
    <property type="evidence" value="ECO:0007669"/>
    <property type="project" value="TreeGrafter"/>
</dbReference>
<feature type="non-terminal residue" evidence="8">
    <location>
        <position position="59"/>
    </location>
</feature>
<evidence type="ECO:0000313" key="9">
    <source>
        <dbReference type="Proteomes" id="UP000271241"/>
    </source>
</evidence>
<feature type="domain" description="CHCH" evidence="7">
    <location>
        <begin position="23"/>
        <end position="56"/>
    </location>
</feature>
<dbReference type="PANTHER" id="PTHR46811:SF1">
    <property type="entry name" value="COILED-COIL-HELIX-COILED-COIL-HELIX DOMAIN-CONTAINING PROTEIN 7"/>
    <property type="match status" value="1"/>
</dbReference>
<evidence type="ECO:0000256" key="6">
    <source>
        <dbReference type="ARBA" id="ARBA00041104"/>
    </source>
</evidence>
<accession>A0A4P9XIC0</accession>
<proteinExistence type="inferred from homology"/>
<evidence type="ECO:0000256" key="5">
    <source>
        <dbReference type="ARBA" id="ARBA00038264"/>
    </source>
</evidence>
<dbReference type="EMBL" id="KZ993132">
    <property type="protein sequence ID" value="RKP05433.1"/>
    <property type="molecule type" value="Genomic_DNA"/>
</dbReference>
<dbReference type="OrthoDB" id="9971592at2759"/>
<comment type="subcellular location">
    <subcellularLocation>
        <location evidence="2">Mitochondrion intermembrane space</location>
    </subcellularLocation>
</comment>
<evidence type="ECO:0000256" key="1">
    <source>
        <dbReference type="ARBA" id="ARBA00003875"/>
    </source>
</evidence>
<dbReference type="PANTHER" id="PTHR46811">
    <property type="entry name" value="COILED-COIL-HELIX-COILED-COIL-HELIX DOMAIN-CONTAINING PROTEIN 7"/>
    <property type="match status" value="1"/>
</dbReference>
<sequence>KATSPVDLTAFESKEMTRFLDPCEKESRASFRCMEDHPGDRDKCMAHFQAYRDCKKIWV</sequence>
<dbReference type="STRING" id="78915.A0A4P9XIC0"/>
<evidence type="ECO:0000259" key="7">
    <source>
        <dbReference type="Pfam" id="PF06747"/>
    </source>
</evidence>
<protein>
    <recommendedName>
        <fullName evidence="6">Cytochrome c oxidase-assembly factor COX23, mitochondrial</fullName>
    </recommendedName>
</protein>
<evidence type="ECO:0000313" key="8">
    <source>
        <dbReference type="EMBL" id="RKP05433.1"/>
    </source>
</evidence>
<feature type="non-terminal residue" evidence="8">
    <location>
        <position position="1"/>
    </location>
</feature>
<dbReference type="InterPro" id="IPR010625">
    <property type="entry name" value="CHCH"/>
</dbReference>
<organism evidence="8 9">
    <name type="scientific">Thamnocephalis sphaerospora</name>
    <dbReference type="NCBI Taxonomy" id="78915"/>
    <lineage>
        <taxon>Eukaryota</taxon>
        <taxon>Fungi</taxon>
        <taxon>Fungi incertae sedis</taxon>
        <taxon>Zoopagomycota</taxon>
        <taxon>Zoopagomycotina</taxon>
        <taxon>Zoopagomycetes</taxon>
        <taxon>Zoopagales</taxon>
        <taxon>Sigmoideomycetaceae</taxon>
        <taxon>Thamnocephalis</taxon>
    </lineage>
</organism>
<reference evidence="9" key="1">
    <citation type="journal article" date="2018" name="Nat. Microbiol.">
        <title>Leveraging single-cell genomics to expand the fungal tree of life.</title>
        <authorList>
            <person name="Ahrendt S.R."/>
            <person name="Quandt C.A."/>
            <person name="Ciobanu D."/>
            <person name="Clum A."/>
            <person name="Salamov A."/>
            <person name="Andreopoulos B."/>
            <person name="Cheng J.F."/>
            <person name="Woyke T."/>
            <person name="Pelin A."/>
            <person name="Henrissat B."/>
            <person name="Reynolds N.K."/>
            <person name="Benny G.L."/>
            <person name="Smith M.E."/>
            <person name="James T.Y."/>
            <person name="Grigoriev I.V."/>
        </authorList>
    </citation>
    <scope>NUCLEOTIDE SEQUENCE [LARGE SCALE GENOMIC DNA]</scope>
    <source>
        <strain evidence="9">RSA 1356</strain>
    </source>
</reference>
<dbReference type="GO" id="GO:0005758">
    <property type="term" value="C:mitochondrial intermembrane space"/>
    <property type="evidence" value="ECO:0007669"/>
    <property type="project" value="UniProtKB-SubCell"/>
</dbReference>
<dbReference type="InterPro" id="IPR051040">
    <property type="entry name" value="COX23"/>
</dbReference>
<dbReference type="Proteomes" id="UP000271241">
    <property type="component" value="Unassembled WGS sequence"/>
</dbReference>
<keyword evidence="4" id="KW-1015">Disulfide bond</keyword>
<keyword evidence="9" id="KW-1185">Reference proteome</keyword>